<keyword evidence="3" id="KW-1185">Reference proteome</keyword>
<protein>
    <submittedName>
        <fullName evidence="2">DUF2617 family protein</fullName>
    </submittedName>
</protein>
<comment type="caution">
    <text evidence="2">The sequence shown here is derived from an EMBL/GenBank/DDBJ whole genome shotgun (WGS) entry which is preliminary data.</text>
</comment>
<feature type="region of interest" description="Disordered" evidence="1">
    <location>
        <begin position="139"/>
        <end position="168"/>
    </location>
</feature>
<dbReference type="EMBL" id="JARAWP010000051">
    <property type="protein sequence ID" value="MDX3025638.1"/>
    <property type="molecule type" value="Genomic_DNA"/>
</dbReference>
<evidence type="ECO:0000313" key="2">
    <source>
        <dbReference type="EMBL" id="MDX3025638.1"/>
    </source>
</evidence>
<proteinExistence type="predicted"/>
<organism evidence="2 3">
    <name type="scientific">Streptomyces acidiscabies</name>
    <dbReference type="NCBI Taxonomy" id="42234"/>
    <lineage>
        <taxon>Bacteria</taxon>
        <taxon>Bacillati</taxon>
        <taxon>Actinomycetota</taxon>
        <taxon>Actinomycetes</taxon>
        <taxon>Kitasatosporales</taxon>
        <taxon>Streptomycetaceae</taxon>
        <taxon>Streptomyces</taxon>
    </lineage>
</organism>
<accession>A0ABU4MCK6</accession>
<evidence type="ECO:0000256" key="1">
    <source>
        <dbReference type="SAM" id="MobiDB-lite"/>
    </source>
</evidence>
<name>A0ABU4MCK6_9ACTN</name>
<gene>
    <name evidence="2" type="ORF">PV666_48425</name>
</gene>
<dbReference type="InterPro" id="IPR024486">
    <property type="entry name" value="DUF2617"/>
</dbReference>
<feature type="compositionally biased region" description="Polar residues" evidence="1">
    <location>
        <begin position="150"/>
        <end position="168"/>
    </location>
</feature>
<reference evidence="2 3" key="1">
    <citation type="journal article" date="2023" name="Microb. Genom.">
        <title>Mesoterricola silvestris gen. nov., sp. nov., Mesoterricola sediminis sp. nov., Geothrix oryzae sp. nov., Geothrix edaphica sp. nov., Geothrix rubra sp. nov., and Geothrix limicola sp. nov., six novel members of Acidobacteriota isolated from soils.</title>
        <authorList>
            <person name="Weisberg A.J."/>
            <person name="Pearce E."/>
            <person name="Kramer C.G."/>
            <person name="Chang J.H."/>
            <person name="Clarke C.R."/>
        </authorList>
    </citation>
    <scope>NUCLEOTIDE SEQUENCE [LARGE SCALE GENOMIC DNA]</scope>
    <source>
        <strain evidence="2 3">NB05-1H</strain>
    </source>
</reference>
<evidence type="ECO:0000313" key="3">
    <source>
        <dbReference type="Proteomes" id="UP001272987"/>
    </source>
</evidence>
<dbReference type="Pfam" id="PF10936">
    <property type="entry name" value="DUF2617"/>
    <property type="match status" value="1"/>
</dbReference>
<dbReference type="Proteomes" id="UP001272987">
    <property type="component" value="Unassembled WGS sequence"/>
</dbReference>
<sequence length="168" mass="17682">MCAISSDALRLDTDADQICFSVARTERPVLAERGVLPGGLDVRLLRAPCKVLAGPVHVQETAVRPHGGVRGPAEARTRHLPGRAHSFGAGARRLAVEEFSAEAAQVLDRAACAGHSRRGLFPGPPGVVTAMVVEKAGGSHGAAPVRRTWHTGSPRGQTVSTYSRLEAR</sequence>